<comment type="caution">
    <text evidence="1">The sequence shown here is derived from an EMBL/GenBank/DDBJ whole genome shotgun (WGS) entry which is preliminary data.</text>
</comment>
<dbReference type="EMBL" id="CAJJDP010000085">
    <property type="protein sequence ID" value="CAD8185772.1"/>
    <property type="molecule type" value="Genomic_DNA"/>
</dbReference>
<dbReference type="AlphaFoldDB" id="A0A8S1WB17"/>
<dbReference type="Proteomes" id="UP000683925">
    <property type="component" value="Unassembled WGS sequence"/>
</dbReference>
<accession>A0A8S1WB17</accession>
<reference evidence="1" key="1">
    <citation type="submission" date="2021-01" db="EMBL/GenBank/DDBJ databases">
        <authorList>
            <consortium name="Genoscope - CEA"/>
            <person name="William W."/>
        </authorList>
    </citation>
    <scope>NUCLEOTIDE SEQUENCE</scope>
</reference>
<protein>
    <submittedName>
        <fullName evidence="1">Uncharacterized protein</fullName>
    </submittedName>
</protein>
<organism evidence="1 2">
    <name type="scientific">Paramecium octaurelia</name>
    <dbReference type="NCBI Taxonomy" id="43137"/>
    <lineage>
        <taxon>Eukaryota</taxon>
        <taxon>Sar</taxon>
        <taxon>Alveolata</taxon>
        <taxon>Ciliophora</taxon>
        <taxon>Intramacronucleata</taxon>
        <taxon>Oligohymenophorea</taxon>
        <taxon>Peniculida</taxon>
        <taxon>Parameciidae</taxon>
        <taxon>Paramecium</taxon>
    </lineage>
</organism>
<gene>
    <name evidence="1" type="ORF">POCTA_138.1.T0860134</name>
</gene>
<name>A0A8S1WB17_PAROT</name>
<evidence type="ECO:0000313" key="1">
    <source>
        <dbReference type="EMBL" id="CAD8185772.1"/>
    </source>
</evidence>
<keyword evidence="2" id="KW-1185">Reference proteome</keyword>
<proteinExistence type="predicted"/>
<sequence length="65" mass="7702">MLSHVKSHHNKIADIHIIRSVFHLKIVTKHEDINRNTLRSGEKKKKQIEYKLISNPINMCLLQFN</sequence>
<evidence type="ECO:0000313" key="2">
    <source>
        <dbReference type="Proteomes" id="UP000683925"/>
    </source>
</evidence>